<evidence type="ECO:0000313" key="1">
    <source>
        <dbReference type="EMBL" id="BCJ64125.1"/>
    </source>
</evidence>
<organism evidence="1 2">
    <name type="scientific">Polymorphospora rubra</name>
    <dbReference type="NCBI Taxonomy" id="338584"/>
    <lineage>
        <taxon>Bacteria</taxon>
        <taxon>Bacillati</taxon>
        <taxon>Actinomycetota</taxon>
        <taxon>Actinomycetes</taxon>
        <taxon>Micromonosporales</taxon>
        <taxon>Micromonosporaceae</taxon>
        <taxon>Polymorphospora</taxon>
    </lineage>
</organism>
<keyword evidence="2" id="KW-1185">Reference proteome</keyword>
<dbReference type="Gene3D" id="1.10.10.10">
    <property type="entry name" value="Winged helix-like DNA-binding domain superfamily/Winged helix DNA-binding domain"/>
    <property type="match status" value="1"/>
</dbReference>
<dbReference type="EMBL" id="AP023359">
    <property type="protein sequence ID" value="BCJ64125.1"/>
    <property type="molecule type" value="Genomic_DNA"/>
</dbReference>
<gene>
    <name evidence="1" type="ORF">Prubr_11460</name>
</gene>
<dbReference type="InterPro" id="IPR036388">
    <property type="entry name" value="WH-like_DNA-bd_sf"/>
</dbReference>
<proteinExistence type="predicted"/>
<evidence type="ECO:0008006" key="3">
    <source>
        <dbReference type="Google" id="ProtNLM"/>
    </source>
</evidence>
<reference evidence="1" key="1">
    <citation type="submission" date="2020-08" db="EMBL/GenBank/DDBJ databases">
        <title>Whole genome shotgun sequence of Polymorphospora rubra NBRC 101157.</title>
        <authorList>
            <person name="Komaki H."/>
            <person name="Tamura T."/>
        </authorList>
    </citation>
    <scope>NUCLEOTIDE SEQUENCE</scope>
    <source>
        <strain evidence="1">NBRC 101157</strain>
    </source>
</reference>
<protein>
    <recommendedName>
        <fullName evidence="3">Helix-turn-helix domain-containing protein</fullName>
    </recommendedName>
</protein>
<dbReference type="KEGG" id="pry:Prubr_11460"/>
<name>A0A810MXK5_9ACTN</name>
<sequence length="276" mass="29502">MSQSPLHRWQFDRALMASELPGPARLILFVLAALANWPGGLIPARFGPSLTTLAEKTGLSRRAVAAHLNDVERTSEQDGWVVRSRPTKESARSKKERTQYQLCIPASARSALELVQEVHSSSAGNALASAPDAPELVQEMHRASAPGAHSPSLSKPFQAAAKKQPAGSAPEQIVIKATGATPDEAAAVVRRVQNERNPRSLRGLLNRMATDGDLPDLLQEHRAAAHRAAVSAALDEARRGPACEHTIPGGRAPHPTTGEPLCPQCRVRARLKVVTG</sequence>
<evidence type="ECO:0000313" key="2">
    <source>
        <dbReference type="Proteomes" id="UP000680866"/>
    </source>
</evidence>
<accession>A0A810MXK5</accession>
<dbReference type="AlphaFoldDB" id="A0A810MXK5"/>
<dbReference type="Proteomes" id="UP000680866">
    <property type="component" value="Chromosome"/>
</dbReference>